<evidence type="ECO:0000313" key="5">
    <source>
        <dbReference type="Proteomes" id="UP001605036"/>
    </source>
</evidence>
<dbReference type="AlphaFoldDB" id="A0ABD1YHE1"/>
<dbReference type="Proteomes" id="UP001605036">
    <property type="component" value="Unassembled WGS sequence"/>
</dbReference>
<dbReference type="Pfam" id="PF00098">
    <property type="entry name" value="zf-CCHC"/>
    <property type="match status" value="1"/>
</dbReference>
<keyword evidence="1" id="KW-0862">Zinc</keyword>
<dbReference type="EMBL" id="JBHFFA010000004">
    <property type="protein sequence ID" value="KAL2630080.1"/>
    <property type="molecule type" value="Genomic_DNA"/>
</dbReference>
<dbReference type="SMART" id="SM00343">
    <property type="entry name" value="ZnF_C2HC"/>
    <property type="match status" value="1"/>
</dbReference>
<comment type="caution">
    <text evidence="4">The sequence shown here is derived from an EMBL/GenBank/DDBJ whole genome shotgun (WGS) entry which is preliminary data.</text>
</comment>
<dbReference type="InterPro" id="IPR036875">
    <property type="entry name" value="Znf_CCHC_sf"/>
</dbReference>
<evidence type="ECO:0000256" key="1">
    <source>
        <dbReference type="PROSITE-ProRule" id="PRU00047"/>
    </source>
</evidence>
<organism evidence="4 5">
    <name type="scientific">Riccia fluitans</name>
    <dbReference type="NCBI Taxonomy" id="41844"/>
    <lineage>
        <taxon>Eukaryota</taxon>
        <taxon>Viridiplantae</taxon>
        <taxon>Streptophyta</taxon>
        <taxon>Embryophyta</taxon>
        <taxon>Marchantiophyta</taxon>
        <taxon>Marchantiopsida</taxon>
        <taxon>Marchantiidae</taxon>
        <taxon>Marchantiales</taxon>
        <taxon>Ricciaceae</taxon>
        <taxon>Riccia</taxon>
    </lineage>
</organism>
<feature type="region of interest" description="Disordered" evidence="2">
    <location>
        <begin position="89"/>
        <end position="124"/>
    </location>
</feature>
<accession>A0ABD1YHE1</accession>
<dbReference type="InterPro" id="IPR001878">
    <property type="entry name" value="Znf_CCHC"/>
</dbReference>
<name>A0ABD1YHE1_9MARC</name>
<protein>
    <recommendedName>
        <fullName evidence="3">CCHC-type domain-containing protein</fullName>
    </recommendedName>
</protein>
<keyword evidence="1" id="KW-0479">Metal-binding</keyword>
<evidence type="ECO:0000313" key="4">
    <source>
        <dbReference type="EMBL" id="KAL2630080.1"/>
    </source>
</evidence>
<dbReference type="PROSITE" id="PS50158">
    <property type="entry name" value="ZF_CCHC"/>
    <property type="match status" value="1"/>
</dbReference>
<keyword evidence="1" id="KW-0863">Zinc-finger</keyword>
<dbReference type="GO" id="GO:0008270">
    <property type="term" value="F:zinc ion binding"/>
    <property type="evidence" value="ECO:0007669"/>
    <property type="project" value="UniProtKB-KW"/>
</dbReference>
<sequence length="179" mass="20246">MKDGEDLSTHVQKFTSLSCEIVALGDQPMNDEDKAFMLLRSLPNSFEHLVQTLMYGNDQLLFDDVYFALLLEDSKKMVGKTKATSTAFIVERGRTHDRSGNGKARGGSKGQSKSRGRSQHDKKEMECWKCGKTGHMKKDCWGKAKTREASTSQENVATNRMEADLLSDEDKLHTLYYIR</sequence>
<gene>
    <name evidence="4" type="ORF">R1flu_014766</name>
</gene>
<feature type="compositionally biased region" description="Basic and acidic residues" evidence="2">
    <location>
        <begin position="91"/>
        <end position="100"/>
    </location>
</feature>
<dbReference type="Pfam" id="PF14223">
    <property type="entry name" value="Retrotran_gag_2"/>
    <property type="match status" value="1"/>
</dbReference>
<reference evidence="4 5" key="1">
    <citation type="submission" date="2024-09" db="EMBL/GenBank/DDBJ databases">
        <title>Chromosome-scale assembly of Riccia fluitans.</title>
        <authorList>
            <person name="Paukszto L."/>
            <person name="Sawicki J."/>
            <person name="Karawczyk K."/>
            <person name="Piernik-Szablinska J."/>
            <person name="Szczecinska M."/>
            <person name="Mazdziarz M."/>
        </authorList>
    </citation>
    <scope>NUCLEOTIDE SEQUENCE [LARGE SCALE GENOMIC DNA]</scope>
    <source>
        <strain evidence="4">Rf_01</strain>
        <tissue evidence="4">Aerial parts of the thallus</tissue>
    </source>
</reference>
<dbReference type="Gene3D" id="4.10.60.10">
    <property type="entry name" value="Zinc finger, CCHC-type"/>
    <property type="match status" value="1"/>
</dbReference>
<feature type="domain" description="CCHC-type" evidence="3">
    <location>
        <begin position="127"/>
        <end position="140"/>
    </location>
</feature>
<proteinExistence type="predicted"/>
<dbReference type="SUPFAM" id="SSF57756">
    <property type="entry name" value="Retrovirus zinc finger-like domains"/>
    <property type="match status" value="1"/>
</dbReference>
<evidence type="ECO:0000259" key="3">
    <source>
        <dbReference type="PROSITE" id="PS50158"/>
    </source>
</evidence>
<evidence type="ECO:0000256" key="2">
    <source>
        <dbReference type="SAM" id="MobiDB-lite"/>
    </source>
</evidence>
<keyword evidence="5" id="KW-1185">Reference proteome</keyword>